<organism evidence="1 2">
    <name type="scientific">Candidatus Ryanbacteria bacterium RIFCSPLOWO2_02_FULL_45_11c</name>
    <dbReference type="NCBI Taxonomy" id="1802128"/>
    <lineage>
        <taxon>Bacteria</taxon>
        <taxon>Candidatus Ryaniibacteriota</taxon>
    </lineage>
</organism>
<evidence type="ECO:0000313" key="2">
    <source>
        <dbReference type="Proteomes" id="UP000178186"/>
    </source>
</evidence>
<evidence type="ECO:0008006" key="3">
    <source>
        <dbReference type="Google" id="ProtNLM"/>
    </source>
</evidence>
<dbReference type="Proteomes" id="UP000178186">
    <property type="component" value="Unassembled WGS sequence"/>
</dbReference>
<dbReference type="EMBL" id="MHNY01000014">
    <property type="protein sequence ID" value="OGZ56319.1"/>
    <property type="molecule type" value="Genomic_DNA"/>
</dbReference>
<dbReference type="AlphaFoldDB" id="A0A1G2H1S7"/>
<name>A0A1G2H1S7_9BACT</name>
<comment type="caution">
    <text evidence="1">The sequence shown here is derived from an EMBL/GenBank/DDBJ whole genome shotgun (WGS) entry which is preliminary data.</text>
</comment>
<dbReference type="Gene3D" id="1.10.1220.10">
    <property type="entry name" value="Met repressor-like"/>
    <property type="match status" value="1"/>
</dbReference>
<protein>
    <recommendedName>
        <fullName evidence="3">Damage-inducible protein J</fullName>
    </recommendedName>
</protein>
<evidence type="ECO:0000313" key="1">
    <source>
        <dbReference type="EMBL" id="OGZ56319.1"/>
    </source>
</evidence>
<reference evidence="1 2" key="1">
    <citation type="journal article" date="2016" name="Nat. Commun.">
        <title>Thousands of microbial genomes shed light on interconnected biogeochemical processes in an aquifer system.</title>
        <authorList>
            <person name="Anantharaman K."/>
            <person name="Brown C.T."/>
            <person name="Hug L.A."/>
            <person name="Sharon I."/>
            <person name="Castelle C.J."/>
            <person name="Probst A.J."/>
            <person name="Thomas B.C."/>
            <person name="Singh A."/>
            <person name="Wilkins M.J."/>
            <person name="Karaoz U."/>
            <person name="Brodie E.L."/>
            <person name="Williams K.H."/>
            <person name="Hubbard S.S."/>
            <person name="Banfield J.F."/>
        </authorList>
    </citation>
    <scope>NUCLEOTIDE SEQUENCE [LARGE SCALE GENOMIC DNA]</scope>
</reference>
<dbReference type="GO" id="GO:0006355">
    <property type="term" value="P:regulation of DNA-templated transcription"/>
    <property type="evidence" value="ECO:0007669"/>
    <property type="project" value="InterPro"/>
</dbReference>
<gene>
    <name evidence="1" type="ORF">A3H64_00540</name>
</gene>
<dbReference type="STRING" id="1802128.A3H64_00540"/>
<dbReference type="InterPro" id="IPR045944">
    <property type="entry name" value="DUF6364"/>
</dbReference>
<proteinExistence type="predicted"/>
<dbReference type="Pfam" id="PF19891">
    <property type="entry name" value="DUF6364"/>
    <property type="match status" value="1"/>
</dbReference>
<sequence>MKAIINIKADKETKEKAHKVARELGLPLSTIINAYLRQFTRNKEIYFSLSPRMTPGLEKIIGGAKEDLKAKRSVSPVFSSAKAMDDYLDSL</sequence>
<dbReference type="InterPro" id="IPR013321">
    <property type="entry name" value="Arc_rbn_hlx_hlx"/>
</dbReference>
<accession>A0A1G2H1S7</accession>